<dbReference type="InterPro" id="IPR039425">
    <property type="entry name" value="RNA_pol_sigma-70-like"/>
</dbReference>
<dbReference type="InterPro" id="IPR036388">
    <property type="entry name" value="WH-like_DNA-bd_sf"/>
</dbReference>
<dbReference type="Gene3D" id="1.10.1740.10">
    <property type="match status" value="1"/>
</dbReference>
<keyword evidence="7" id="KW-1185">Reference proteome</keyword>
<dbReference type="EMBL" id="REFR01000011">
    <property type="protein sequence ID" value="RMB08067.1"/>
    <property type="molecule type" value="Genomic_DNA"/>
</dbReference>
<evidence type="ECO:0000256" key="5">
    <source>
        <dbReference type="SAM" id="MobiDB-lite"/>
    </source>
</evidence>
<dbReference type="GO" id="GO:0016987">
    <property type="term" value="F:sigma factor activity"/>
    <property type="evidence" value="ECO:0007669"/>
    <property type="project" value="UniProtKB-KW"/>
</dbReference>
<organism evidence="6 7">
    <name type="scientific">Eilatimonas milleporae</name>
    <dbReference type="NCBI Taxonomy" id="911205"/>
    <lineage>
        <taxon>Bacteria</taxon>
        <taxon>Pseudomonadati</taxon>
        <taxon>Pseudomonadota</taxon>
        <taxon>Alphaproteobacteria</taxon>
        <taxon>Kordiimonadales</taxon>
        <taxon>Kordiimonadaceae</taxon>
        <taxon>Eilatimonas</taxon>
    </lineage>
</organism>
<dbReference type="InterPro" id="IPR013325">
    <property type="entry name" value="RNA_pol_sigma_r2"/>
</dbReference>
<dbReference type="InterPro" id="IPR013324">
    <property type="entry name" value="RNA_pol_sigma_r3/r4-like"/>
</dbReference>
<evidence type="ECO:0000256" key="2">
    <source>
        <dbReference type="ARBA" id="ARBA00023015"/>
    </source>
</evidence>
<feature type="compositionally biased region" description="Low complexity" evidence="5">
    <location>
        <begin position="212"/>
        <end position="255"/>
    </location>
</feature>
<dbReference type="Proteomes" id="UP000271227">
    <property type="component" value="Unassembled WGS sequence"/>
</dbReference>
<dbReference type="PANTHER" id="PTHR43133">
    <property type="entry name" value="RNA POLYMERASE ECF-TYPE SIGMA FACTO"/>
    <property type="match status" value="1"/>
</dbReference>
<feature type="compositionally biased region" description="Basic and acidic residues" evidence="5">
    <location>
        <begin position="256"/>
        <end position="268"/>
    </location>
</feature>
<dbReference type="SUPFAM" id="SSF88659">
    <property type="entry name" value="Sigma3 and sigma4 domains of RNA polymerase sigma factors"/>
    <property type="match status" value="1"/>
</dbReference>
<sequence length="268" mass="29420">MDDDNRTGKAVVPFDMGRRAGGRRAVDGAPSGATETDPARRRHIDRLYREHWRPLCARLRRVFGNGPPDPEDLAQTAFQKLIEQDGLATIRNPGGFLFTVAINKGRDGQRHIARTERLLRDEGILLRQDELDQITPLNVFETRQALSATAAAIGRLTPKQREILTRSRLRGETFDTIRAATGWSKADISRQLAAAMKALNDAARRQSGQTPDQSPGQNSGQNSGQSSDQSSDQSPDTTTTTKTATTMTATTMTGTAEEKDRSEPPSHD</sequence>
<feature type="region of interest" description="Disordered" evidence="5">
    <location>
        <begin position="199"/>
        <end position="268"/>
    </location>
</feature>
<keyword evidence="4" id="KW-0804">Transcription</keyword>
<keyword evidence="2" id="KW-0805">Transcription regulation</keyword>
<dbReference type="Gene3D" id="1.10.10.10">
    <property type="entry name" value="Winged helix-like DNA-binding domain superfamily/Winged helix DNA-binding domain"/>
    <property type="match status" value="1"/>
</dbReference>
<evidence type="ECO:0000256" key="4">
    <source>
        <dbReference type="ARBA" id="ARBA00023163"/>
    </source>
</evidence>
<protein>
    <submittedName>
        <fullName evidence="6">RNA polymerase sigma factor (Sigma-70 family)</fullName>
    </submittedName>
</protein>
<comment type="caution">
    <text evidence="6">The sequence shown here is derived from an EMBL/GenBank/DDBJ whole genome shotgun (WGS) entry which is preliminary data.</text>
</comment>
<proteinExistence type="inferred from homology"/>
<evidence type="ECO:0000256" key="1">
    <source>
        <dbReference type="ARBA" id="ARBA00010641"/>
    </source>
</evidence>
<dbReference type="InterPro" id="IPR014284">
    <property type="entry name" value="RNA_pol_sigma-70_dom"/>
</dbReference>
<dbReference type="OrthoDB" id="7620544at2"/>
<dbReference type="GO" id="GO:0006352">
    <property type="term" value="P:DNA-templated transcription initiation"/>
    <property type="evidence" value="ECO:0007669"/>
    <property type="project" value="InterPro"/>
</dbReference>
<evidence type="ECO:0000313" key="7">
    <source>
        <dbReference type="Proteomes" id="UP000271227"/>
    </source>
</evidence>
<dbReference type="InParanoid" id="A0A3M0CGZ4"/>
<dbReference type="AlphaFoldDB" id="A0A3M0CGZ4"/>
<evidence type="ECO:0000313" key="6">
    <source>
        <dbReference type="EMBL" id="RMB08067.1"/>
    </source>
</evidence>
<gene>
    <name evidence="6" type="ORF">BXY39_2163</name>
</gene>
<name>A0A3M0CGZ4_9PROT</name>
<dbReference type="SUPFAM" id="SSF88946">
    <property type="entry name" value="Sigma2 domain of RNA polymerase sigma factors"/>
    <property type="match status" value="1"/>
</dbReference>
<dbReference type="PANTHER" id="PTHR43133:SF63">
    <property type="entry name" value="RNA POLYMERASE SIGMA FACTOR FECI-RELATED"/>
    <property type="match status" value="1"/>
</dbReference>
<comment type="similarity">
    <text evidence="1">Belongs to the sigma-70 factor family. ECF subfamily.</text>
</comment>
<feature type="region of interest" description="Disordered" evidence="5">
    <location>
        <begin position="1"/>
        <end position="39"/>
    </location>
</feature>
<reference evidence="6 7" key="1">
    <citation type="submission" date="2018-10" db="EMBL/GenBank/DDBJ databases">
        <title>Genomic Encyclopedia of Archaeal and Bacterial Type Strains, Phase II (KMG-II): from individual species to whole genera.</title>
        <authorList>
            <person name="Goeker M."/>
        </authorList>
    </citation>
    <scope>NUCLEOTIDE SEQUENCE [LARGE SCALE GENOMIC DNA]</scope>
    <source>
        <strain evidence="6 7">DSM 25217</strain>
    </source>
</reference>
<accession>A0A3M0CGZ4</accession>
<keyword evidence="3" id="KW-0731">Sigma factor</keyword>
<dbReference type="NCBIfam" id="TIGR02937">
    <property type="entry name" value="sigma70-ECF"/>
    <property type="match status" value="1"/>
</dbReference>
<dbReference type="RefSeq" id="WP_121938812.1">
    <property type="nucleotide sequence ID" value="NZ_REFR01000011.1"/>
</dbReference>
<evidence type="ECO:0000256" key="3">
    <source>
        <dbReference type="ARBA" id="ARBA00023082"/>
    </source>
</evidence>